<evidence type="ECO:0000259" key="7">
    <source>
        <dbReference type="PROSITE" id="PS50835"/>
    </source>
</evidence>
<dbReference type="SMART" id="SM00032">
    <property type="entry name" value="CCP"/>
    <property type="match status" value="7"/>
</dbReference>
<keyword evidence="3 6" id="KW-0732">Signal</keyword>
<feature type="domain" description="Sushi" evidence="8">
    <location>
        <begin position="146"/>
        <end position="203"/>
    </location>
</feature>
<dbReference type="InterPro" id="IPR051503">
    <property type="entry name" value="ComplSys_Reg/VirEntry_Med"/>
</dbReference>
<keyword evidence="2 5" id="KW-0768">Sushi</keyword>
<sequence length="467" mass="50483">MVQVSSVYLLSALTIVNWGYSLGICQSGECAADYFVPEISLLPDKDCYSDGDSVDLTCDGHFGGPSTNQCIGGSWTLPTSTCEVFICQRPMGDPALMLSPNESTYTARDLVTYSCMEGYILIGTDQATCDQPGEWNPSTVPDCLVACPTPNVSNGTLSFPGPYQEGDTVIVTCDDGFSRGFGLGSPPITCTEDGWDSEPVCYADCLVPAVDNSDHMSDRELTHEETIEIHCNDGYSYNQGHDFQVQCNDSVITSGTPDVCHLDCDPLSHPINGEVSGNYLHGTTAFYTCDFNSKLNGSTEATCEDGVWSNGAGVYKCYEFTCTVPEISDEELSLEPNKSVYNGSEVIEYSCPDDMMLVGKSNSTCVDQDLWDMTPPTCESVQVSTCTAPTVTDDGLRFEPSKDSYSIGETITYSCDGDLELKGTVSATCEDENQWNPPSLPICSSGHVHRVAILLMSVSVFLPKYFA</sequence>
<dbReference type="OrthoDB" id="8961654at2759"/>
<evidence type="ECO:0000256" key="5">
    <source>
        <dbReference type="PROSITE-ProRule" id="PRU00302"/>
    </source>
</evidence>
<dbReference type="Proteomes" id="UP000230750">
    <property type="component" value="Unassembled WGS sequence"/>
</dbReference>
<keyword evidence="10" id="KW-1185">Reference proteome</keyword>
<feature type="signal peptide" evidence="6">
    <location>
        <begin position="1"/>
        <end position="23"/>
    </location>
</feature>
<dbReference type="STRING" id="307972.A0A2G8LMU1"/>
<evidence type="ECO:0000259" key="8">
    <source>
        <dbReference type="PROSITE" id="PS50923"/>
    </source>
</evidence>
<evidence type="ECO:0000313" key="10">
    <source>
        <dbReference type="Proteomes" id="UP000230750"/>
    </source>
</evidence>
<dbReference type="PROSITE" id="PS50923">
    <property type="entry name" value="SUSHI"/>
    <property type="match status" value="5"/>
</dbReference>
<dbReference type="EMBL" id="MRZV01000029">
    <property type="protein sequence ID" value="PIK61581.1"/>
    <property type="molecule type" value="Genomic_DNA"/>
</dbReference>
<dbReference type="InterPro" id="IPR007110">
    <property type="entry name" value="Ig-like_dom"/>
</dbReference>
<feature type="disulfide bond" evidence="5">
    <location>
        <begin position="386"/>
        <end position="429"/>
    </location>
</feature>
<protein>
    <submittedName>
        <fullName evidence="9">Putative sushi, von Willebrand factor type A</fullName>
    </submittedName>
</protein>
<feature type="disulfide bond" evidence="5">
    <location>
        <begin position="322"/>
        <end position="365"/>
    </location>
</feature>
<evidence type="ECO:0000256" key="2">
    <source>
        <dbReference type="ARBA" id="ARBA00022659"/>
    </source>
</evidence>
<feature type="domain" description="Sushi" evidence="8">
    <location>
        <begin position="85"/>
        <end position="145"/>
    </location>
</feature>
<dbReference type="PANTHER" id="PTHR45785">
    <property type="entry name" value="COMPLEMENT FACTOR H-RELATED"/>
    <property type="match status" value="1"/>
</dbReference>
<feature type="domain" description="Sushi" evidence="8">
    <location>
        <begin position="384"/>
        <end position="445"/>
    </location>
</feature>
<dbReference type="AlphaFoldDB" id="A0A2G8LMU1"/>
<feature type="domain" description="Ig-like" evidence="7">
    <location>
        <begin position="37"/>
        <end position="115"/>
    </location>
</feature>
<feature type="domain" description="Sushi" evidence="8">
    <location>
        <begin position="262"/>
        <end position="319"/>
    </location>
</feature>
<evidence type="ECO:0000256" key="6">
    <source>
        <dbReference type="SAM" id="SignalP"/>
    </source>
</evidence>
<name>A0A2G8LMU1_STIJA</name>
<dbReference type="InterPro" id="IPR000436">
    <property type="entry name" value="Sushi_SCR_CCP_dom"/>
</dbReference>
<evidence type="ECO:0000256" key="1">
    <source>
        <dbReference type="ARBA" id="ARBA00004328"/>
    </source>
</evidence>
<feature type="domain" description="Sushi" evidence="8">
    <location>
        <begin position="320"/>
        <end position="380"/>
    </location>
</feature>
<dbReference type="PANTHER" id="PTHR45785:SF2">
    <property type="entry name" value="COMPLEMENT FACTOR H-RELATED"/>
    <property type="match status" value="1"/>
</dbReference>
<comment type="caution">
    <text evidence="5">Lacks conserved residue(s) required for the propagation of feature annotation.</text>
</comment>
<keyword evidence="4 5" id="KW-1015">Disulfide bond</keyword>
<organism evidence="9 10">
    <name type="scientific">Stichopus japonicus</name>
    <name type="common">Sea cucumber</name>
    <dbReference type="NCBI Taxonomy" id="307972"/>
    <lineage>
        <taxon>Eukaryota</taxon>
        <taxon>Metazoa</taxon>
        <taxon>Echinodermata</taxon>
        <taxon>Eleutherozoa</taxon>
        <taxon>Echinozoa</taxon>
        <taxon>Holothuroidea</taxon>
        <taxon>Aspidochirotacea</taxon>
        <taxon>Aspidochirotida</taxon>
        <taxon>Stichopodidae</taxon>
        <taxon>Apostichopus</taxon>
    </lineage>
</organism>
<reference evidence="9 10" key="1">
    <citation type="journal article" date="2017" name="PLoS Biol.">
        <title>The sea cucumber genome provides insights into morphological evolution and visceral regeneration.</title>
        <authorList>
            <person name="Zhang X."/>
            <person name="Sun L."/>
            <person name="Yuan J."/>
            <person name="Sun Y."/>
            <person name="Gao Y."/>
            <person name="Zhang L."/>
            <person name="Li S."/>
            <person name="Dai H."/>
            <person name="Hamel J.F."/>
            <person name="Liu C."/>
            <person name="Yu Y."/>
            <person name="Liu S."/>
            <person name="Lin W."/>
            <person name="Guo K."/>
            <person name="Jin S."/>
            <person name="Xu P."/>
            <person name="Storey K.B."/>
            <person name="Huan P."/>
            <person name="Zhang T."/>
            <person name="Zhou Y."/>
            <person name="Zhang J."/>
            <person name="Lin C."/>
            <person name="Li X."/>
            <person name="Xing L."/>
            <person name="Huo D."/>
            <person name="Sun M."/>
            <person name="Wang L."/>
            <person name="Mercier A."/>
            <person name="Li F."/>
            <person name="Yang H."/>
            <person name="Xiang J."/>
        </authorList>
    </citation>
    <scope>NUCLEOTIDE SEQUENCE [LARGE SCALE GENOMIC DNA]</scope>
    <source>
        <strain evidence="9">Shaxun</strain>
        <tissue evidence="9">Muscle</tissue>
    </source>
</reference>
<dbReference type="CDD" id="cd00033">
    <property type="entry name" value="CCP"/>
    <property type="match status" value="5"/>
</dbReference>
<evidence type="ECO:0000313" key="9">
    <source>
        <dbReference type="EMBL" id="PIK61581.1"/>
    </source>
</evidence>
<evidence type="ECO:0000256" key="3">
    <source>
        <dbReference type="ARBA" id="ARBA00022729"/>
    </source>
</evidence>
<evidence type="ECO:0000256" key="4">
    <source>
        <dbReference type="ARBA" id="ARBA00023157"/>
    </source>
</evidence>
<dbReference type="PROSITE" id="PS50835">
    <property type="entry name" value="IG_LIKE"/>
    <property type="match status" value="1"/>
</dbReference>
<dbReference type="SUPFAM" id="SSF57535">
    <property type="entry name" value="Complement control module/SCR domain"/>
    <property type="match status" value="5"/>
</dbReference>
<proteinExistence type="predicted"/>
<comment type="caution">
    <text evidence="9">The sequence shown here is derived from an EMBL/GenBank/DDBJ whole genome shotgun (WGS) entry which is preliminary data.</text>
</comment>
<dbReference type="Pfam" id="PF00084">
    <property type="entry name" value="Sushi"/>
    <property type="match status" value="5"/>
</dbReference>
<feature type="disulfide bond" evidence="5">
    <location>
        <begin position="351"/>
        <end position="378"/>
    </location>
</feature>
<gene>
    <name evidence="9" type="ORF">BSL78_01506</name>
</gene>
<dbReference type="Gene3D" id="2.10.70.10">
    <property type="entry name" value="Complement Module, domain 1"/>
    <property type="match status" value="5"/>
</dbReference>
<accession>A0A2G8LMU1</accession>
<feature type="disulfide bond" evidence="5">
    <location>
        <begin position="147"/>
        <end position="190"/>
    </location>
</feature>
<feature type="chain" id="PRO_5013909883" evidence="6">
    <location>
        <begin position="24"/>
        <end position="467"/>
    </location>
</feature>
<dbReference type="InterPro" id="IPR035976">
    <property type="entry name" value="Sushi/SCR/CCP_sf"/>
</dbReference>
<comment type="subcellular location">
    <subcellularLocation>
        <location evidence="1">Virion</location>
    </subcellularLocation>
</comment>